<accession>A0A6N2RID0</accession>
<reference evidence="1" key="1">
    <citation type="submission" date="2019-11" db="EMBL/GenBank/DDBJ databases">
        <authorList>
            <person name="Feng L."/>
        </authorList>
    </citation>
    <scope>NUCLEOTIDE SEQUENCE</scope>
    <source>
        <strain evidence="1">BintestinalisLFYP9</strain>
    </source>
</reference>
<dbReference type="AlphaFoldDB" id="A0A6N2RID0"/>
<proteinExistence type="predicted"/>
<gene>
    <name evidence="1" type="ORF">BILFYP9_00671</name>
</gene>
<organism evidence="1">
    <name type="scientific">Bacteroides intestinalis</name>
    <dbReference type="NCBI Taxonomy" id="329854"/>
    <lineage>
        <taxon>Bacteria</taxon>
        <taxon>Pseudomonadati</taxon>
        <taxon>Bacteroidota</taxon>
        <taxon>Bacteroidia</taxon>
        <taxon>Bacteroidales</taxon>
        <taxon>Bacteroidaceae</taxon>
        <taxon>Bacteroides</taxon>
    </lineage>
</organism>
<dbReference type="EMBL" id="CACRSU010000007">
    <property type="protein sequence ID" value="VYS81113.1"/>
    <property type="molecule type" value="Genomic_DNA"/>
</dbReference>
<protein>
    <submittedName>
        <fullName evidence="1">Uncharacterized protein</fullName>
    </submittedName>
</protein>
<evidence type="ECO:0000313" key="1">
    <source>
        <dbReference type="EMBL" id="VYS81113.1"/>
    </source>
</evidence>
<sequence>MFFDNNARNIEVKDYSLRILKIAGSIFSILMELSN</sequence>
<name>A0A6N2RID0_9BACE</name>